<proteinExistence type="predicted"/>
<dbReference type="InterPro" id="IPR024524">
    <property type="entry name" value="DUF3800"/>
</dbReference>
<organism evidence="1 2">
    <name type="scientific">Berkelbacteria bacterium GW2011_GWA2_38_9</name>
    <dbReference type="NCBI Taxonomy" id="1618334"/>
    <lineage>
        <taxon>Bacteria</taxon>
        <taxon>Candidatus Berkelbacteria</taxon>
    </lineage>
</organism>
<dbReference type="EMBL" id="LBVO01000003">
    <property type="protein sequence ID" value="KKQ90559.1"/>
    <property type="molecule type" value="Genomic_DNA"/>
</dbReference>
<evidence type="ECO:0008006" key="3">
    <source>
        <dbReference type="Google" id="ProtNLM"/>
    </source>
</evidence>
<gene>
    <name evidence="1" type="ORF">UT11_C0003G0013</name>
</gene>
<protein>
    <recommendedName>
        <fullName evidence="3">DUF3800 domain-containing protein</fullName>
    </recommendedName>
</protein>
<comment type="caution">
    <text evidence="1">The sequence shown here is derived from an EMBL/GenBank/DDBJ whole genome shotgun (WGS) entry which is preliminary data.</text>
</comment>
<dbReference type="AlphaFoldDB" id="A0A0G0NXE1"/>
<dbReference type="Pfam" id="PF12686">
    <property type="entry name" value="DUF3800"/>
    <property type="match status" value="1"/>
</dbReference>
<dbReference type="Proteomes" id="UP000033934">
    <property type="component" value="Unassembled WGS sequence"/>
</dbReference>
<evidence type="ECO:0000313" key="1">
    <source>
        <dbReference type="EMBL" id="KKQ90559.1"/>
    </source>
</evidence>
<sequence>MLLWFYSNVFKMYIYLDETFNLKKGSKNQFLAIAGFSPSKPKDLAKRFNTLKRLKLPRSYRNIEVKSTDRITNKSFKPTLLKQIAQRDIEIYCNIQFKNQLPLKYFRQNKLDYDLLYLDLLTDLLAQRWRYDDNKVIIITLDTFQTKRIDKGNIIHLLRMDLVKRYPSKHFTIYFETSADYPNLQIADFICGAFSDDILGSSINKALLSSKIIKITKNPL</sequence>
<name>A0A0G0NXE1_9BACT</name>
<reference evidence="1 2" key="1">
    <citation type="journal article" date="2015" name="Nature">
        <title>rRNA introns, odd ribosomes, and small enigmatic genomes across a large radiation of phyla.</title>
        <authorList>
            <person name="Brown C.T."/>
            <person name="Hug L.A."/>
            <person name="Thomas B.C."/>
            <person name="Sharon I."/>
            <person name="Castelle C.J."/>
            <person name="Singh A."/>
            <person name="Wilkins M.J."/>
            <person name="Williams K.H."/>
            <person name="Banfield J.F."/>
        </authorList>
    </citation>
    <scope>NUCLEOTIDE SEQUENCE [LARGE SCALE GENOMIC DNA]</scope>
</reference>
<evidence type="ECO:0000313" key="2">
    <source>
        <dbReference type="Proteomes" id="UP000033934"/>
    </source>
</evidence>
<accession>A0A0G0NXE1</accession>